<evidence type="ECO:0000256" key="1">
    <source>
        <dbReference type="SAM" id="Phobius"/>
    </source>
</evidence>
<keyword evidence="1" id="KW-0812">Transmembrane</keyword>
<name>A0A953NC85_9BURK</name>
<keyword evidence="1" id="KW-0472">Membrane</keyword>
<evidence type="ECO:0000259" key="2">
    <source>
        <dbReference type="Pfam" id="PF02698"/>
    </source>
</evidence>
<accession>A0A953NC85</accession>
<organism evidence="3 4">
    <name type="scientific">Zwartia hollandica</name>
    <dbReference type="NCBI Taxonomy" id="324606"/>
    <lineage>
        <taxon>Bacteria</taxon>
        <taxon>Pseudomonadati</taxon>
        <taxon>Pseudomonadota</taxon>
        <taxon>Betaproteobacteria</taxon>
        <taxon>Burkholderiales</taxon>
        <taxon>Alcaligenaceae</taxon>
        <taxon>Zwartia</taxon>
    </lineage>
</organism>
<gene>
    <name evidence="3" type="ORF">KZZ10_08285</name>
</gene>
<dbReference type="EMBL" id="JAHXRI010000007">
    <property type="protein sequence ID" value="MBZ1350640.1"/>
    <property type="molecule type" value="Genomic_DNA"/>
</dbReference>
<dbReference type="CDD" id="cd06259">
    <property type="entry name" value="YdcF-like"/>
    <property type="match status" value="1"/>
</dbReference>
<dbReference type="Proteomes" id="UP000739565">
    <property type="component" value="Unassembled WGS sequence"/>
</dbReference>
<dbReference type="InterPro" id="IPR051599">
    <property type="entry name" value="Cell_Envelope_Assoc"/>
</dbReference>
<dbReference type="Gene3D" id="3.40.50.620">
    <property type="entry name" value="HUPs"/>
    <property type="match status" value="1"/>
</dbReference>
<keyword evidence="4" id="KW-1185">Reference proteome</keyword>
<protein>
    <submittedName>
        <fullName evidence="3">YdcF family protein</fullName>
    </submittedName>
</protein>
<feature type="transmembrane region" description="Helical" evidence="1">
    <location>
        <begin position="34"/>
        <end position="56"/>
    </location>
</feature>
<keyword evidence="1" id="KW-1133">Transmembrane helix</keyword>
<dbReference type="GO" id="GO:0043164">
    <property type="term" value="P:Gram-negative-bacterium-type cell wall biogenesis"/>
    <property type="evidence" value="ECO:0007669"/>
    <property type="project" value="TreeGrafter"/>
</dbReference>
<dbReference type="GO" id="GO:0005886">
    <property type="term" value="C:plasma membrane"/>
    <property type="evidence" value="ECO:0007669"/>
    <property type="project" value="TreeGrafter"/>
</dbReference>
<proteinExistence type="predicted"/>
<dbReference type="PANTHER" id="PTHR30336:SF4">
    <property type="entry name" value="ENVELOPE BIOGENESIS FACTOR ELYC"/>
    <property type="match status" value="1"/>
</dbReference>
<sequence length="251" mass="27951">MPLSGLLLYPPGLCLILLTAAVVVALFSFKRFAVFLTLLAITWVGVWSLPITSIHFGRILEEKYPYQTPRELPKADVIIVLGGNTQANRANWFEPYNRATAVDRIDRAEALYLAGRAPRILLAGGAREGKVSEAQGMARLLKQRGIPDSAIILENESRNTYENLRYSEILLRSHKLHSALLVTSALHMPRAQAAAEKRGIKAIPASSAPQIVLPEEEPPALWWPHIRSLEASRTIIKEYLGLLGYKLRGWI</sequence>
<reference evidence="3" key="1">
    <citation type="submission" date="2021-07" db="EMBL/GenBank/DDBJ databases">
        <title>New genus and species of the family Alcaligenaceae.</title>
        <authorList>
            <person name="Hahn M.W."/>
        </authorList>
    </citation>
    <scope>NUCLEOTIDE SEQUENCE</scope>
    <source>
        <strain evidence="3">LF4-65</strain>
    </source>
</reference>
<comment type="caution">
    <text evidence="3">The sequence shown here is derived from an EMBL/GenBank/DDBJ whole genome shotgun (WGS) entry which is preliminary data.</text>
</comment>
<dbReference type="AlphaFoldDB" id="A0A953NC85"/>
<feature type="domain" description="DUF218" evidence="2">
    <location>
        <begin position="76"/>
        <end position="241"/>
    </location>
</feature>
<dbReference type="InterPro" id="IPR003848">
    <property type="entry name" value="DUF218"/>
</dbReference>
<dbReference type="GO" id="GO:0000270">
    <property type="term" value="P:peptidoglycan metabolic process"/>
    <property type="evidence" value="ECO:0007669"/>
    <property type="project" value="TreeGrafter"/>
</dbReference>
<dbReference type="Pfam" id="PF02698">
    <property type="entry name" value="DUF218"/>
    <property type="match status" value="1"/>
</dbReference>
<feature type="transmembrane region" description="Helical" evidence="1">
    <location>
        <begin position="6"/>
        <end position="27"/>
    </location>
</feature>
<dbReference type="PANTHER" id="PTHR30336">
    <property type="entry name" value="INNER MEMBRANE PROTEIN, PROBABLE PERMEASE"/>
    <property type="match status" value="1"/>
</dbReference>
<evidence type="ECO:0000313" key="3">
    <source>
        <dbReference type="EMBL" id="MBZ1350640.1"/>
    </source>
</evidence>
<evidence type="ECO:0000313" key="4">
    <source>
        <dbReference type="Proteomes" id="UP000739565"/>
    </source>
</evidence>
<dbReference type="InterPro" id="IPR014729">
    <property type="entry name" value="Rossmann-like_a/b/a_fold"/>
</dbReference>